<comment type="caution">
    <text evidence="2">The sequence shown here is derived from an EMBL/GenBank/DDBJ whole genome shotgun (WGS) entry which is preliminary data.</text>
</comment>
<dbReference type="Pfam" id="PF09495">
    <property type="entry name" value="DUF2462"/>
    <property type="match status" value="1"/>
</dbReference>
<dbReference type="STRING" id="56408.A0A1E5R5E5"/>
<dbReference type="InterPro" id="IPR019034">
    <property type="entry name" value="UPF0390"/>
</dbReference>
<proteinExistence type="predicted"/>
<protein>
    <submittedName>
        <fullName evidence="2">Uncharacterized protein</fullName>
    </submittedName>
</protein>
<sequence length="93" mass="10497">MPQASGKLNKNKKGHRVTKRQTNLRKAAPLQLKPKSVHKGLHLHKLSSKYSITEQTEKLVASKVGHLEVLKGTRKEIEKQKKQKALKDAKKGK</sequence>
<name>A0A1E5R5E5_9ASCO</name>
<dbReference type="OrthoDB" id="5239630at2759"/>
<dbReference type="Proteomes" id="UP000095728">
    <property type="component" value="Unassembled WGS sequence"/>
</dbReference>
<reference evidence="3" key="1">
    <citation type="journal article" date="2016" name="Genome Announc.">
        <title>Genome sequences of three species of Hanseniaspora isolated from spontaneous wine fermentations.</title>
        <authorList>
            <person name="Sternes P.R."/>
            <person name="Lee D."/>
            <person name="Kutyna D.R."/>
            <person name="Borneman A.R."/>
        </authorList>
    </citation>
    <scope>NUCLEOTIDE SEQUENCE [LARGE SCALE GENOMIC DNA]</scope>
    <source>
        <strain evidence="3">AWRI3579</strain>
    </source>
</reference>
<organism evidence="2 3">
    <name type="scientific">Hanseniaspora osmophila</name>
    <dbReference type="NCBI Taxonomy" id="56408"/>
    <lineage>
        <taxon>Eukaryota</taxon>
        <taxon>Fungi</taxon>
        <taxon>Dikarya</taxon>
        <taxon>Ascomycota</taxon>
        <taxon>Saccharomycotina</taxon>
        <taxon>Saccharomycetes</taxon>
        <taxon>Saccharomycodales</taxon>
        <taxon>Saccharomycodaceae</taxon>
        <taxon>Hanseniaspora</taxon>
    </lineage>
</organism>
<feature type="region of interest" description="Disordered" evidence="1">
    <location>
        <begin position="1"/>
        <end position="41"/>
    </location>
</feature>
<dbReference type="EMBL" id="LPNM01000010">
    <property type="protein sequence ID" value="OEJ82119.1"/>
    <property type="molecule type" value="Genomic_DNA"/>
</dbReference>
<dbReference type="AlphaFoldDB" id="A0A1E5R5E5"/>
<keyword evidence="3" id="KW-1185">Reference proteome</keyword>
<evidence type="ECO:0000313" key="2">
    <source>
        <dbReference type="EMBL" id="OEJ82119.1"/>
    </source>
</evidence>
<evidence type="ECO:0000256" key="1">
    <source>
        <dbReference type="SAM" id="MobiDB-lite"/>
    </source>
</evidence>
<evidence type="ECO:0000313" key="3">
    <source>
        <dbReference type="Proteomes" id="UP000095728"/>
    </source>
</evidence>
<accession>A0A1E5R5E5</accession>
<feature type="compositionally biased region" description="Basic residues" evidence="1">
    <location>
        <begin position="9"/>
        <end position="23"/>
    </location>
</feature>
<dbReference type="InParanoid" id="A0A1E5R5E5"/>
<gene>
    <name evidence="2" type="ORF">AWRI3579_g3621</name>
</gene>